<feature type="domain" description="Orc1-like AAA ATPase" evidence="3">
    <location>
        <begin position="20"/>
        <end position="184"/>
    </location>
</feature>
<dbReference type="RefSeq" id="WP_164313979.1">
    <property type="nucleotide sequence ID" value="NZ_JAAGLU010000008.1"/>
</dbReference>
<protein>
    <submittedName>
        <fullName evidence="4">AAA family ATPase</fullName>
    </submittedName>
</protein>
<keyword evidence="1" id="KW-0547">Nucleotide-binding</keyword>
<comment type="caution">
    <text evidence="4">The sequence shown here is derived from an EMBL/GenBank/DDBJ whole genome shotgun (WGS) entry which is preliminary data.</text>
</comment>
<gene>
    <name evidence="4" type="ORF">G3I71_12135</name>
</gene>
<name>A0A6B3BQC5_9ACTN</name>
<organism evidence="4">
    <name type="scientific">Streptomyces sp. SID12501</name>
    <dbReference type="NCBI Taxonomy" id="2706042"/>
    <lineage>
        <taxon>Bacteria</taxon>
        <taxon>Bacillati</taxon>
        <taxon>Actinomycetota</taxon>
        <taxon>Actinomycetes</taxon>
        <taxon>Kitasatosporales</taxon>
        <taxon>Streptomycetaceae</taxon>
        <taxon>Streptomyces</taxon>
    </lineage>
</organism>
<dbReference type="GO" id="GO:0004016">
    <property type="term" value="F:adenylate cyclase activity"/>
    <property type="evidence" value="ECO:0007669"/>
    <property type="project" value="TreeGrafter"/>
</dbReference>
<dbReference type="InterPro" id="IPR027417">
    <property type="entry name" value="P-loop_NTPase"/>
</dbReference>
<accession>A0A6B3BQC5</accession>
<dbReference type="EMBL" id="JAAGLU010000008">
    <property type="protein sequence ID" value="NEC86547.1"/>
    <property type="molecule type" value="Genomic_DNA"/>
</dbReference>
<sequence length="688" mass="73951">MERSVEDGLPPVLPSLGAPRFVGRAAELQRLTDALGRPPAAVLVEGEAGIGKSRLVQEALDEPGIAARRPLAAMCPPFREALTLGPVVDAARDAQPDVAELALTPLAGVLRPLFPEWGQDLPPAPEALSDAGAARHRLFRALAELLDAMGVGVLVLEDVHWADEATLDFLLFLTSRRPRRMSLVLTYRPEDVAPDSALMRLTSRPPAGTGYVRISLGALDVPQTAELMSSMLDGEHVSETFASFLQERTDGVPLAIEESVRLLRDRADLVRRDGEWVRRTLADIAVPPTIRDAVAERASRLTPDAQRVLRAASVLAEPVGPAVLATVSGLPDNVAGSAVDAAVRSGLLGEDRAGRVSFRHALAARAVYDMTPAPDRRALHRGAGSSLRAMTPQPVARLAHHYREAGDTGRWREYAERTADLALASGDHRTAVGLLHELLTGSDPPAASVVARWAQKMPVLAYAGLVARGDLIRALRGVLDGEALAPHDRAAVRIQLGRMLLQVAEYAAAAAELERALPDLVGDPFQAAWAMNTLGSPPSTMMSAEEHRRWLDRAADAARLPMTADQRLALVGDRATSLLEMGDEVGWAVAAELPDTATTPEGMMQLARGGLNIGNSAMRWGHYDEARQLLTTGLARAEEHRYQRLQDMIRVTLVHLDWFTGAWDGLAERAAALAGVVAARQGVRTRSN</sequence>
<dbReference type="SUPFAM" id="SSF52540">
    <property type="entry name" value="P-loop containing nucleoside triphosphate hydrolases"/>
    <property type="match status" value="1"/>
</dbReference>
<dbReference type="GO" id="GO:0005737">
    <property type="term" value="C:cytoplasm"/>
    <property type="evidence" value="ECO:0007669"/>
    <property type="project" value="TreeGrafter"/>
</dbReference>
<dbReference type="InterPro" id="IPR041664">
    <property type="entry name" value="AAA_16"/>
</dbReference>
<reference evidence="4" key="1">
    <citation type="submission" date="2020-01" db="EMBL/GenBank/DDBJ databases">
        <title>Insect and environment-associated Actinomycetes.</title>
        <authorList>
            <person name="Currrie C."/>
            <person name="Chevrette M."/>
            <person name="Carlson C."/>
            <person name="Stubbendieck R."/>
            <person name="Wendt-Pienkowski E."/>
        </authorList>
    </citation>
    <scope>NUCLEOTIDE SEQUENCE</scope>
    <source>
        <strain evidence="4">SID12501</strain>
    </source>
</reference>
<dbReference type="PANTHER" id="PTHR16305:SF35">
    <property type="entry name" value="TRANSCRIPTIONAL ACTIVATOR DOMAIN"/>
    <property type="match status" value="1"/>
</dbReference>
<evidence type="ECO:0000256" key="1">
    <source>
        <dbReference type="ARBA" id="ARBA00022741"/>
    </source>
</evidence>
<dbReference type="Pfam" id="PF13191">
    <property type="entry name" value="AAA_16"/>
    <property type="match status" value="1"/>
</dbReference>
<keyword evidence="2" id="KW-0067">ATP-binding</keyword>
<evidence type="ECO:0000259" key="3">
    <source>
        <dbReference type="Pfam" id="PF13191"/>
    </source>
</evidence>
<dbReference type="AlphaFoldDB" id="A0A6B3BQC5"/>
<evidence type="ECO:0000256" key="2">
    <source>
        <dbReference type="ARBA" id="ARBA00022840"/>
    </source>
</evidence>
<dbReference type="PANTHER" id="PTHR16305">
    <property type="entry name" value="TESTICULAR SOLUBLE ADENYLYL CYCLASE"/>
    <property type="match status" value="1"/>
</dbReference>
<dbReference type="GO" id="GO:0005524">
    <property type="term" value="F:ATP binding"/>
    <property type="evidence" value="ECO:0007669"/>
    <property type="project" value="UniProtKB-KW"/>
</dbReference>
<evidence type="ECO:0000313" key="4">
    <source>
        <dbReference type="EMBL" id="NEC86547.1"/>
    </source>
</evidence>
<proteinExistence type="predicted"/>